<dbReference type="Pfam" id="PF26030">
    <property type="entry name" value="RUNDC1"/>
    <property type="match status" value="1"/>
</dbReference>
<dbReference type="AlphaFoldDB" id="A0A1B6MEV7"/>
<dbReference type="EMBL" id="GEBQ01005541">
    <property type="protein sequence ID" value="JAT34436.1"/>
    <property type="molecule type" value="Transcribed_RNA"/>
</dbReference>
<organism evidence="4">
    <name type="scientific">Graphocephala atropunctata</name>
    <dbReference type="NCBI Taxonomy" id="36148"/>
    <lineage>
        <taxon>Eukaryota</taxon>
        <taxon>Metazoa</taxon>
        <taxon>Ecdysozoa</taxon>
        <taxon>Arthropoda</taxon>
        <taxon>Hexapoda</taxon>
        <taxon>Insecta</taxon>
        <taxon>Pterygota</taxon>
        <taxon>Neoptera</taxon>
        <taxon>Paraneoptera</taxon>
        <taxon>Hemiptera</taxon>
        <taxon>Auchenorrhyncha</taxon>
        <taxon>Membracoidea</taxon>
        <taxon>Cicadellidae</taxon>
        <taxon>Cicadellinae</taxon>
        <taxon>Cicadellini</taxon>
        <taxon>Graphocephala</taxon>
    </lineage>
</organism>
<evidence type="ECO:0000259" key="3">
    <source>
        <dbReference type="PROSITE" id="PS50826"/>
    </source>
</evidence>
<evidence type="ECO:0000313" key="4">
    <source>
        <dbReference type="EMBL" id="JAT34436.1"/>
    </source>
</evidence>
<dbReference type="Pfam" id="PF02759">
    <property type="entry name" value="RUN"/>
    <property type="match status" value="1"/>
</dbReference>
<evidence type="ECO:0000256" key="2">
    <source>
        <dbReference type="SAM" id="MobiDB-lite"/>
    </source>
</evidence>
<feature type="region of interest" description="Disordered" evidence="2">
    <location>
        <begin position="1"/>
        <end position="30"/>
    </location>
</feature>
<dbReference type="InterPro" id="IPR037213">
    <property type="entry name" value="Run_dom_sf"/>
</dbReference>
<dbReference type="Gene3D" id="1.20.58.900">
    <property type="match status" value="1"/>
</dbReference>
<dbReference type="CDD" id="cd17683">
    <property type="entry name" value="RUN_RUNDC1"/>
    <property type="match status" value="1"/>
</dbReference>
<feature type="coiled-coil region" evidence="1">
    <location>
        <begin position="173"/>
        <end position="204"/>
    </location>
</feature>
<dbReference type="InterPro" id="IPR058732">
    <property type="entry name" value="RUNDC1_M"/>
</dbReference>
<protein>
    <recommendedName>
        <fullName evidence="3">RUN domain-containing protein</fullName>
    </recommendedName>
</protein>
<dbReference type="SUPFAM" id="SSF140741">
    <property type="entry name" value="RUN domain-like"/>
    <property type="match status" value="1"/>
</dbReference>
<dbReference type="PANTHER" id="PTHR15591:SF19">
    <property type="entry name" value="RUN DOMAIN-CONTAINING PROTEIN 1 ISOFORM X1"/>
    <property type="match status" value="1"/>
</dbReference>
<gene>
    <name evidence="4" type="ORF">g.4780</name>
</gene>
<evidence type="ECO:0000256" key="1">
    <source>
        <dbReference type="SAM" id="Coils"/>
    </source>
</evidence>
<reference evidence="4" key="1">
    <citation type="submission" date="2015-11" db="EMBL/GenBank/DDBJ databases">
        <title>De novo transcriptome assembly of four potential Pierce s Disease insect vectors from Arizona vineyards.</title>
        <authorList>
            <person name="Tassone E.E."/>
        </authorList>
    </citation>
    <scope>NUCLEOTIDE SEQUENCE</scope>
</reference>
<feature type="domain" description="RUN" evidence="3">
    <location>
        <begin position="427"/>
        <end position="607"/>
    </location>
</feature>
<dbReference type="SMART" id="SM00593">
    <property type="entry name" value="RUN"/>
    <property type="match status" value="1"/>
</dbReference>
<dbReference type="PROSITE" id="PS50826">
    <property type="entry name" value="RUN"/>
    <property type="match status" value="1"/>
</dbReference>
<sequence>MDDDKADFKSVSLSNHQGEDENLDDLYPPYAMNGTDLDLEACDKDDKNSYYSDTSQPVDSPLDGGHHHCLDLAGVDFEGLEIMDILNYSTLSNSELTQADKLRFMEEQQEKLNSNLIALSTHFAQVQLRLKQIVDAPRGEKEELLKNLEEFAFSGIPEVSSDISGSLLLSNDVEDHEEKIKLQRERQKELIATLKSQLEELENYAYETGEAGLPQSLVLERQKLILDQLKGKLNLNIDHMDQLTIDDLKNHVDNAIGQLINPMKMKEQLVNQLKTQILDLERFIEFLQGSTSGYGTSSACTCQCPLHERSHVKSTKNLPTSKYTGHRHAHSNRQHVEMHTKTLNIMKRAATLLQIFARHQLGCDEVDGFSRNSLKKTMKYNHYGDLRAQLELAVADVTELAVEPEAPVDSDYMSDSEGVTTIQCNGKLATAVRKKLAVSIQNLMQHGLMAIGQSTSLVPFIGCFPPRQASAKDPLHAWELILKFYDMKNGEQFNSTPARKLSQSFNLDIIGGSAMSYKQSLLGVIGNIIASHTPYKRSYDSHFKALVCAGLNSKMLVSWLRLIFRCQPLMELYYQPWSYVAITGFEDSFTSLEKLNQFNFDLPVDLAIRQLQNIKDAF</sequence>
<accession>A0A1B6MEV7</accession>
<keyword evidence="1" id="KW-0175">Coiled coil</keyword>
<dbReference type="InterPro" id="IPR047343">
    <property type="entry name" value="RUSC1_2"/>
</dbReference>
<proteinExistence type="predicted"/>
<name>A0A1B6MEV7_9HEMI</name>
<dbReference type="PANTHER" id="PTHR15591">
    <property type="entry name" value="RUN AND SH3 DOMAIN CONTAINING"/>
    <property type="match status" value="1"/>
</dbReference>
<dbReference type="InterPro" id="IPR004012">
    <property type="entry name" value="Run_dom"/>
</dbReference>